<feature type="transmembrane region" description="Helical" evidence="8">
    <location>
        <begin position="34"/>
        <end position="53"/>
    </location>
</feature>
<protein>
    <submittedName>
        <fullName evidence="10">Hydrogenase 4 subunit F</fullName>
    </submittedName>
</protein>
<feature type="transmembrane region" description="Helical" evidence="8">
    <location>
        <begin position="156"/>
        <end position="176"/>
    </location>
</feature>
<evidence type="ECO:0000256" key="2">
    <source>
        <dbReference type="ARBA" id="ARBA00022475"/>
    </source>
</evidence>
<keyword evidence="3 8" id="KW-0812">Transmembrane</keyword>
<evidence type="ECO:0000256" key="8">
    <source>
        <dbReference type="SAM" id="Phobius"/>
    </source>
</evidence>
<dbReference type="PANTHER" id="PTHR42682:SF5">
    <property type="entry name" value="HYDROGENASE-4 COMPONENT F"/>
    <property type="match status" value="1"/>
</dbReference>
<evidence type="ECO:0000256" key="7">
    <source>
        <dbReference type="SAM" id="MobiDB-lite"/>
    </source>
</evidence>
<dbReference type="PRINTS" id="PR01437">
    <property type="entry name" value="NUOXDRDTASE4"/>
</dbReference>
<feature type="transmembrane region" description="Helical" evidence="8">
    <location>
        <begin position="127"/>
        <end position="144"/>
    </location>
</feature>
<dbReference type="InterPro" id="IPR001750">
    <property type="entry name" value="ND/Mrp_TM"/>
</dbReference>
<dbReference type="InterPro" id="IPR003918">
    <property type="entry name" value="NADH_UbQ_OxRdtase"/>
</dbReference>
<dbReference type="GO" id="GO:0005886">
    <property type="term" value="C:plasma membrane"/>
    <property type="evidence" value="ECO:0007669"/>
    <property type="project" value="UniProtKB-SubCell"/>
</dbReference>
<keyword evidence="4 8" id="KW-1133">Transmembrane helix</keyword>
<evidence type="ECO:0000259" key="9">
    <source>
        <dbReference type="Pfam" id="PF00361"/>
    </source>
</evidence>
<comment type="subcellular location">
    <subcellularLocation>
        <location evidence="1">Cell membrane</location>
        <topology evidence="1">Multi-pass membrane protein</topology>
    </subcellularLocation>
</comment>
<dbReference type="Pfam" id="PF00361">
    <property type="entry name" value="Proton_antipo_M"/>
    <property type="match status" value="1"/>
</dbReference>
<keyword evidence="6 8" id="KW-0472">Membrane</keyword>
<dbReference type="GO" id="GO:0042773">
    <property type="term" value="P:ATP synthesis coupled electron transport"/>
    <property type="evidence" value="ECO:0007669"/>
    <property type="project" value="InterPro"/>
</dbReference>
<accession>T1CU38</accession>
<feature type="transmembrane region" description="Helical" evidence="8">
    <location>
        <begin position="231"/>
        <end position="250"/>
    </location>
</feature>
<dbReference type="GO" id="GO:0008137">
    <property type="term" value="F:NADH dehydrogenase (ubiquinone) activity"/>
    <property type="evidence" value="ECO:0007669"/>
    <property type="project" value="InterPro"/>
</dbReference>
<evidence type="ECO:0000256" key="1">
    <source>
        <dbReference type="ARBA" id="ARBA00004651"/>
    </source>
</evidence>
<proteinExistence type="predicted"/>
<dbReference type="AlphaFoldDB" id="T1CU38"/>
<feature type="transmembrane region" description="Helical" evidence="8">
    <location>
        <begin position="104"/>
        <end position="121"/>
    </location>
</feature>
<feature type="region of interest" description="Disordered" evidence="7">
    <location>
        <begin position="394"/>
        <end position="414"/>
    </location>
</feature>
<dbReference type="PANTHER" id="PTHR42682">
    <property type="entry name" value="HYDROGENASE-4 COMPONENT F"/>
    <property type="match status" value="1"/>
</dbReference>
<evidence type="ECO:0000256" key="3">
    <source>
        <dbReference type="ARBA" id="ARBA00022692"/>
    </source>
</evidence>
<dbReference type="InterPro" id="IPR052175">
    <property type="entry name" value="ComplexI-like_HydComp"/>
</dbReference>
<evidence type="ECO:0000313" key="10">
    <source>
        <dbReference type="EMBL" id="EQD72354.1"/>
    </source>
</evidence>
<comment type="caution">
    <text evidence="10">The sequence shown here is derived from an EMBL/GenBank/DDBJ whole genome shotgun (WGS) entry which is preliminary data.</text>
</comment>
<dbReference type="GO" id="GO:0016491">
    <property type="term" value="F:oxidoreductase activity"/>
    <property type="evidence" value="ECO:0007669"/>
    <property type="project" value="UniProtKB-KW"/>
</dbReference>
<evidence type="ECO:0000256" key="6">
    <source>
        <dbReference type="ARBA" id="ARBA00023136"/>
    </source>
</evidence>
<reference evidence="10" key="1">
    <citation type="submission" date="2013-08" db="EMBL/GenBank/DDBJ databases">
        <authorList>
            <person name="Mendez C."/>
            <person name="Richter M."/>
            <person name="Ferrer M."/>
            <person name="Sanchez J."/>
        </authorList>
    </citation>
    <scope>NUCLEOTIDE SEQUENCE</scope>
</reference>
<name>T1CU38_9ZZZZ</name>
<organism evidence="10">
    <name type="scientific">mine drainage metagenome</name>
    <dbReference type="NCBI Taxonomy" id="410659"/>
    <lineage>
        <taxon>unclassified sequences</taxon>
        <taxon>metagenomes</taxon>
        <taxon>ecological metagenomes</taxon>
    </lineage>
</organism>
<feature type="transmembrane region" description="Helical" evidence="8">
    <location>
        <begin position="303"/>
        <end position="328"/>
    </location>
</feature>
<evidence type="ECO:0000256" key="4">
    <source>
        <dbReference type="ARBA" id="ARBA00022989"/>
    </source>
</evidence>
<feature type="domain" description="NADH:quinone oxidoreductase/Mrp antiporter transmembrane" evidence="9">
    <location>
        <begin position="122"/>
        <end position="387"/>
    </location>
</feature>
<feature type="transmembrane region" description="Helical" evidence="8">
    <location>
        <begin position="59"/>
        <end position="83"/>
    </location>
</feature>
<evidence type="ECO:0000256" key="5">
    <source>
        <dbReference type="ARBA" id="ARBA00023002"/>
    </source>
</evidence>
<feature type="transmembrane region" description="Helical" evidence="8">
    <location>
        <begin position="262"/>
        <end position="282"/>
    </location>
</feature>
<dbReference type="EMBL" id="AUZY01002360">
    <property type="protein sequence ID" value="EQD72354.1"/>
    <property type="molecule type" value="Genomic_DNA"/>
</dbReference>
<gene>
    <name evidence="10" type="ORF">B1B_03807</name>
</gene>
<sequence length="414" mass="43470">MNLGDPLLWLLIVLLTPVAGALLAIVAGARGAEVIARIAALLTLAAASVLLGLRAQGTWGAYVGLDTLSDLFLFLVSAIYAASTWYSRGYLRSIARPYLTPQRYYALLGAFAFAMLLTLSVTDLGLMWIGLEATTVASALLIVLERKPTSVEAAWRYTLIASAGLTIALFALLLLYEATGSLNAFALAAHPAALSLLLAMAVALALVGYGTKIGLFPMHTWLPDAHSEAPSPVSALFSGVLLPTALYAFLRVYAVVERPVPAALSDLVIVFGVATALVAAFLMQRQRSYKRLLAYSSMEVMGLAVVGVGLGGIALYGALILVVAHAFAKSAAFYCAGNVLTKTGTTHIEDVRGLRASLPWTGATWMLSAIAVTGAPPFGTFVGELLIRFGGDTPRSRGGWSSRASSRSSSRSSA</sequence>
<reference evidence="10" key="2">
    <citation type="journal article" date="2014" name="ISME J.">
        <title>Microbial stratification in low pH oxic and suboxic macroscopic growths along an acid mine drainage.</title>
        <authorList>
            <person name="Mendez-Garcia C."/>
            <person name="Mesa V."/>
            <person name="Sprenger R.R."/>
            <person name="Richter M."/>
            <person name="Diez M.S."/>
            <person name="Solano J."/>
            <person name="Bargiela R."/>
            <person name="Golyshina O.V."/>
            <person name="Manteca A."/>
            <person name="Ramos J.L."/>
            <person name="Gallego J.R."/>
            <person name="Llorente I."/>
            <person name="Martins Dos Santos V.A."/>
            <person name="Jensen O.N."/>
            <person name="Pelaez A.I."/>
            <person name="Sanchez J."/>
            <person name="Ferrer M."/>
        </authorList>
    </citation>
    <scope>NUCLEOTIDE SEQUENCE</scope>
</reference>
<keyword evidence="2" id="KW-1003">Cell membrane</keyword>
<keyword evidence="5" id="KW-0560">Oxidoreductase</keyword>
<feature type="transmembrane region" description="Helical" evidence="8">
    <location>
        <begin position="6"/>
        <end position="27"/>
    </location>
</feature>
<feature type="compositionally biased region" description="Low complexity" evidence="7">
    <location>
        <begin position="396"/>
        <end position="414"/>
    </location>
</feature>
<feature type="transmembrane region" description="Helical" evidence="8">
    <location>
        <begin position="188"/>
        <end position="210"/>
    </location>
</feature>
<feature type="transmembrane region" description="Helical" evidence="8">
    <location>
        <begin position="365"/>
        <end position="387"/>
    </location>
</feature>